<dbReference type="Gene3D" id="3.40.50.1820">
    <property type="entry name" value="alpha/beta hydrolase"/>
    <property type="match status" value="1"/>
</dbReference>
<dbReference type="OrthoDB" id="6431331at2759"/>
<name>A0A4U5NBM6_STECR</name>
<keyword evidence="2" id="KW-1185">Reference proteome</keyword>
<evidence type="ECO:0008006" key="3">
    <source>
        <dbReference type="Google" id="ProtNLM"/>
    </source>
</evidence>
<gene>
    <name evidence="1" type="ORF">L596_013958</name>
</gene>
<organism evidence="1 2">
    <name type="scientific">Steinernema carpocapsae</name>
    <name type="common">Entomopathogenic nematode</name>
    <dbReference type="NCBI Taxonomy" id="34508"/>
    <lineage>
        <taxon>Eukaryota</taxon>
        <taxon>Metazoa</taxon>
        <taxon>Ecdysozoa</taxon>
        <taxon>Nematoda</taxon>
        <taxon>Chromadorea</taxon>
        <taxon>Rhabditida</taxon>
        <taxon>Tylenchina</taxon>
        <taxon>Panagrolaimomorpha</taxon>
        <taxon>Strongyloidoidea</taxon>
        <taxon>Steinernematidae</taxon>
        <taxon>Steinernema</taxon>
    </lineage>
</organism>
<dbReference type="PANTHER" id="PTHR47533">
    <property type="entry name" value="PROTEIN CBG21859"/>
    <property type="match status" value="1"/>
</dbReference>
<dbReference type="PANTHER" id="PTHR47533:SF4">
    <property type="entry name" value="AB HYDROLASE-1 DOMAIN-CONTAINING PROTEIN"/>
    <property type="match status" value="1"/>
</dbReference>
<protein>
    <recommendedName>
        <fullName evidence="3">AB hydrolase-1 domain-containing protein</fullName>
    </recommendedName>
</protein>
<dbReference type="Proteomes" id="UP000298663">
    <property type="component" value="Unassembled WGS sequence"/>
</dbReference>
<evidence type="ECO:0000313" key="2">
    <source>
        <dbReference type="Proteomes" id="UP000298663"/>
    </source>
</evidence>
<dbReference type="InterPro" id="IPR010463">
    <property type="entry name" value="DUF1057"/>
</dbReference>
<dbReference type="Pfam" id="PF06342">
    <property type="entry name" value="DUF1057"/>
    <property type="match status" value="1"/>
</dbReference>
<accession>A0A4U5NBM6</accession>
<reference evidence="1 2" key="1">
    <citation type="journal article" date="2015" name="Genome Biol.">
        <title>Comparative genomics of Steinernema reveals deeply conserved gene regulatory networks.</title>
        <authorList>
            <person name="Dillman A.R."/>
            <person name="Macchietto M."/>
            <person name="Porter C.F."/>
            <person name="Rogers A."/>
            <person name="Williams B."/>
            <person name="Antoshechkin I."/>
            <person name="Lee M.M."/>
            <person name="Goodwin Z."/>
            <person name="Lu X."/>
            <person name="Lewis E.E."/>
            <person name="Goodrich-Blair H."/>
            <person name="Stock S.P."/>
            <person name="Adams B.J."/>
            <person name="Sternberg P.W."/>
            <person name="Mortazavi A."/>
        </authorList>
    </citation>
    <scope>NUCLEOTIDE SEQUENCE [LARGE SCALE GENOMIC DNA]</scope>
    <source>
        <strain evidence="1 2">ALL</strain>
    </source>
</reference>
<sequence length="351" mass="39761">MMISVSLFSSATLRLSKPARFLRFRPFRLHSTASSSTFRGYFDSKNCLRKETIAFDYGDRRYELDSVIQDTLPSGSDIGTVIGLHGAPGSHKDWKYVVPHLKANGIRFIGVNFPGFGHSQYHDDLTHDNQERVNYVQAILDYLNLDKNLVFIGHSRGTENALKMAALNAEKTAGLVQMNFVGLRTHRGIRPEWIIKTFAHLWQLKWPQSVLRPFLAYVYNNIIKLRVPNGDVAGCCIISMLSSKFDLPGQLEYVEMVNRSDVSSLFLYAGRDPFIEADVSAEFVKLFDGHKHFECEKKTDCGDARKDVVEALTSGTRSVAVHFKKEDHYLQKNRAQLVAEGIVAILRNRSK</sequence>
<dbReference type="SUPFAM" id="SSF53474">
    <property type="entry name" value="alpha/beta-Hydrolases"/>
    <property type="match status" value="1"/>
</dbReference>
<comment type="caution">
    <text evidence="1">The sequence shown here is derived from an EMBL/GenBank/DDBJ whole genome shotgun (WGS) entry which is preliminary data.</text>
</comment>
<dbReference type="InterPro" id="IPR029058">
    <property type="entry name" value="AB_hydrolase_fold"/>
</dbReference>
<dbReference type="EMBL" id="AZBU02000004">
    <property type="protein sequence ID" value="TKR79791.1"/>
    <property type="molecule type" value="Genomic_DNA"/>
</dbReference>
<proteinExistence type="predicted"/>
<dbReference type="AlphaFoldDB" id="A0A4U5NBM6"/>
<evidence type="ECO:0000313" key="1">
    <source>
        <dbReference type="EMBL" id="TKR79791.1"/>
    </source>
</evidence>
<reference evidence="1 2" key="2">
    <citation type="journal article" date="2019" name="G3 (Bethesda)">
        <title>Hybrid Assembly of the Genome of the Entomopathogenic Nematode Steinernema carpocapsae Identifies the X-Chromosome.</title>
        <authorList>
            <person name="Serra L."/>
            <person name="Macchietto M."/>
            <person name="Macias-Munoz A."/>
            <person name="McGill C.J."/>
            <person name="Rodriguez I.M."/>
            <person name="Rodriguez B."/>
            <person name="Murad R."/>
            <person name="Mortazavi A."/>
        </authorList>
    </citation>
    <scope>NUCLEOTIDE SEQUENCE [LARGE SCALE GENOMIC DNA]</scope>
    <source>
        <strain evidence="1 2">ALL</strain>
    </source>
</reference>